<dbReference type="EMBL" id="JABFAF010000007">
    <property type="protein sequence ID" value="MBA0860823.1"/>
    <property type="molecule type" value="Genomic_DNA"/>
</dbReference>
<dbReference type="OrthoDB" id="1002400at2759"/>
<accession>A0A7J9LPZ3</accession>
<evidence type="ECO:0000259" key="1">
    <source>
        <dbReference type="Pfam" id="PF13456"/>
    </source>
</evidence>
<dbReference type="AlphaFoldDB" id="A0A7J9LPZ3"/>
<dbReference type="GO" id="GO:0004523">
    <property type="term" value="F:RNA-DNA hybrid ribonuclease activity"/>
    <property type="evidence" value="ECO:0007669"/>
    <property type="project" value="InterPro"/>
</dbReference>
<evidence type="ECO:0000313" key="3">
    <source>
        <dbReference type="Proteomes" id="UP000593576"/>
    </source>
</evidence>
<protein>
    <recommendedName>
        <fullName evidence="1">RNase H type-1 domain-containing protein</fullName>
    </recommendedName>
</protein>
<gene>
    <name evidence="2" type="ORF">Goshw_021627</name>
</gene>
<reference evidence="2 3" key="1">
    <citation type="journal article" date="2019" name="Genome Biol. Evol.">
        <title>Insights into the evolution of the New World diploid cottons (Gossypium, subgenus Houzingenia) based on genome sequencing.</title>
        <authorList>
            <person name="Grover C.E."/>
            <person name="Arick M.A. 2nd"/>
            <person name="Thrash A."/>
            <person name="Conover J.L."/>
            <person name="Sanders W.S."/>
            <person name="Peterson D.G."/>
            <person name="Frelichowski J.E."/>
            <person name="Scheffler J.A."/>
            <person name="Scheffler B.E."/>
            <person name="Wendel J.F."/>
        </authorList>
    </citation>
    <scope>NUCLEOTIDE SEQUENCE [LARGE SCALE GENOMIC DNA]</scope>
    <source>
        <strain evidence="2">1</strain>
        <tissue evidence="2">Leaf</tissue>
    </source>
</reference>
<name>A0A7J9LPZ3_GOSSC</name>
<feature type="domain" description="RNase H type-1" evidence="1">
    <location>
        <begin position="2"/>
        <end position="43"/>
    </location>
</feature>
<sequence length="43" mass="5077">MLVEGDALTIIEKVRVTKEDKSNINTLVKEIKERIQRFDNIEF</sequence>
<dbReference type="InterPro" id="IPR002156">
    <property type="entry name" value="RNaseH_domain"/>
</dbReference>
<organism evidence="2 3">
    <name type="scientific">Gossypium schwendimanii</name>
    <name type="common">Cotton</name>
    <dbReference type="NCBI Taxonomy" id="34291"/>
    <lineage>
        <taxon>Eukaryota</taxon>
        <taxon>Viridiplantae</taxon>
        <taxon>Streptophyta</taxon>
        <taxon>Embryophyta</taxon>
        <taxon>Tracheophyta</taxon>
        <taxon>Spermatophyta</taxon>
        <taxon>Magnoliopsida</taxon>
        <taxon>eudicotyledons</taxon>
        <taxon>Gunneridae</taxon>
        <taxon>Pentapetalae</taxon>
        <taxon>rosids</taxon>
        <taxon>malvids</taxon>
        <taxon>Malvales</taxon>
        <taxon>Malvaceae</taxon>
        <taxon>Malvoideae</taxon>
        <taxon>Gossypium</taxon>
    </lineage>
</organism>
<dbReference type="Pfam" id="PF13456">
    <property type="entry name" value="RVT_3"/>
    <property type="match status" value="1"/>
</dbReference>
<dbReference type="GO" id="GO:0003676">
    <property type="term" value="F:nucleic acid binding"/>
    <property type="evidence" value="ECO:0007669"/>
    <property type="project" value="InterPro"/>
</dbReference>
<keyword evidence="3" id="KW-1185">Reference proteome</keyword>
<dbReference type="Proteomes" id="UP000593576">
    <property type="component" value="Unassembled WGS sequence"/>
</dbReference>
<proteinExistence type="predicted"/>
<evidence type="ECO:0000313" key="2">
    <source>
        <dbReference type="EMBL" id="MBA0860823.1"/>
    </source>
</evidence>
<comment type="caution">
    <text evidence="2">The sequence shown here is derived from an EMBL/GenBank/DDBJ whole genome shotgun (WGS) entry which is preliminary data.</text>
</comment>